<feature type="domain" description="PEGA" evidence="2">
    <location>
        <begin position="288"/>
        <end position="348"/>
    </location>
</feature>
<keyword evidence="4" id="KW-1185">Reference proteome</keyword>
<dbReference type="PANTHER" id="PTHR36194">
    <property type="entry name" value="S-LAYER-LIKE PROTEIN"/>
    <property type="match status" value="1"/>
</dbReference>
<dbReference type="STRING" id="592026.GCWU0000282_001966"/>
<name>V2Y2B4_9FIRM</name>
<dbReference type="eggNOG" id="ENOG502Z9II">
    <property type="taxonomic scope" value="Bacteria"/>
</dbReference>
<gene>
    <name evidence="3" type="ORF">GCWU0000282_001966</name>
</gene>
<feature type="domain" description="PEGA" evidence="2">
    <location>
        <begin position="410"/>
        <end position="460"/>
    </location>
</feature>
<evidence type="ECO:0000313" key="3">
    <source>
        <dbReference type="EMBL" id="ESL03093.1"/>
    </source>
</evidence>
<feature type="compositionally biased region" description="Acidic residues" evidence="1">
    <location>
        <begin position="374"/>
        <end position="383"/>
    </location>
</feature>
<dbReference type="OrthoDB" id="9769893at2"/>
<dbReference type="Proteomes" id="UP000018227">
    <property type="component" value="Unassembled WGS sequence"/>
</dbReference>
<dbReference type="AlphaFoldDB" id="V2Y2B4"/>
<dbReference type="PANTHER" id="PTHR36194:SF1">
    <property type="entry name" value="S-LAYER-LIKE PROTEIN"/>
    <property type="match status" value="1"/>
</dbReference>
<proteinExistence type="predicted"/>
<dbReference type="EMBL" id="ACIL03000013">
    <property type="protein sequence ID" value="ESL03093.1"/>
    <property type="molecule type" value="Genomic_DNA"/>
</dbReference>
<reference evidence="3 4" key="1">
    <citation type="submission" date="2013-06" db="EMBL/GenBank/DDBJ databases">
        <authorList>
            <person name="Weinstock G."/>
            <person name="Sodergren E."/>
            <person name="Clifton S."/>
            <person name="Fulton L."/>
            <person name="Fulton B."/>
            <person name="Courtney L."/>
            <person name="Fronick C."/>
            <person name="Harrison M."/>
            <person name="Strong C."/>
            <person name="Farmer C."/>
            <person name="Delahaunty K."/>
            <person name="Markovic C."/>
            <person name="Hall O."/>
            <person name="Minx P."/>
            <person name="Tomlinson C."/>
            <person name="Mitreva M."/>
            <person name="Nelson J."/>
            <person name="Hou S."/>
            <person name="Wollam A."/>
            <person name="Pepin K.H."/>
            <person name="Johnson M."/>
            <person name="Bhonagiri V."/>
            <person name="Nash W.E."/>
            <person name="Warren W."/>
            <person name="Chinwalla A."/>
            <person name="Mardis E.R."/>
            <person name="Wilson R.K."/>
        </authorList>
    </citation>
    <scope>NUCLEOTIDE SEQUENCE [LARGE SCALE GENOMIC DNA]</scope>
    <source>
        <strain evidence="3 4">ATCC 51271</strain>
    </source>
</reference>
<dbReference type="Pfam" id="PF08308">
    <property type="entry name" value="PEGA"/>
    <property type="match status" value="2"/>
</dbReference>
<evidence type="ECO:0000259" key="2">
    <source>
        <dbReference type="Pfam" id="PF08308"/>
    </source>
</evidence>
<sequence length="474" mass="52635">MKNNRILPILVILLLTGLGVFIGIKTILTTNQSAPLVTSHPEVVAVSSQPAIETGNKKKITAVLRGIDKEGGRIGVYLTDTMKETSFPYDLATSVKSVNDQELVMAELPFGSILDLEVNDETGILSKVAVSKEAWDYKGVRNLQIDEVLSKMQIGESNFMYDAGLTVISGKDNVSLRNIDTSKDILEVRGIGEKILSINITTGHGVLDFTDYDDFLGGTVEIGYDVFDDISDNMKYVLREGKYKVIMKNGKLSVNKIIDIKRDRTEVLKISDFTKEMSKSSEVTFNLSPSSSSIYIDGREVDAYKKLELDYGEYMVRVKAEGYVGWERVVNISKPKTVMSIALALKKEKPEEEDKDDDGMAEPDTDLEGINVDNTDDSEEDESNNTPSENKEDEEIKVRTDSTKTISFRKPEGATISFDGRVIGDAPCEITKVTGEHEITLKKDGYETQTFTVNIEDDGEDVVFSFPEMVKARE</sequence>
<dbReference type="HOGENOM" id="CLU_575815_0_0_9"/>
<evidence type="ECO:0000313" key="4">
    <source>
        <dbReference type="Proteomes" id="UP000018227"/>
    </source>
</evidence>
<accession>V2Y2B4</accession>
<dbReference type="RefSeq" id="WP_023354835.1">
    <property type="nucleotide sequence ID" value="NZ_KI535368.1"/>
</dbReference>
<evidence type="ECO:0000256" key="1">
    <source>
        <dbReference type="SAM" id="MobiDB-lite"/>
    </source>
</evidence>
<organism evidence="3 4">
    <name type="scientific">Catonella morbi ATCC 51271</name>
    <dbReference type="NCBI Taxonomy" id="592026"/>
    <lineage>
        <taxon>Bacteria</taxon>
        <taxon>Bacillati</taxon>
        <taxon>Bacillota</taxon>
        <taxon>Clostridia</taxon>
        <taxon>Lachnospirales</taxon>
        <taxon>Lachnospiraceae</taxon>
        <taxon>Catonella</taxon>
    </lineage>
</organism>
<protein>
    <submittedName>
        <fullName evidence="3">PEGA domain protein</fullName>
    </submittedName>
</protein>
<feature type="region of interest" description="Disordered" evidence="1">
    <location>
        <begin position="348"/>
        <end position="405"/>
    </location>
</feature>
<feature type="compositionally biased region" description="Acidic residues" evidence="1">
    <location>
        <begin position="353"/>
        <end position="367"/>
    </location>
</feature>
<dbReference type="InterPro" id="IPR013229">
    <property type="entry name" value="PEGA"/>
</dbReference>
<comment type="caution">
    <text evidence="3">The sequence shown here is derived from an EMBL/GenBank/DDBJ whole genome shotgun (WGS) entry which is preliminary data.</text>
</comment>